<dbReference type="PANTHER" id="PTHR33050">
    <property type="entry name" value="REVERSE TRANSCRIPTASE DOMAIN-CONTAINING PROTEIN"/>
    <property type="match status" value="1"/>
</dbReference>
<dbReference type="OrthoDB" id="6152309at2759"/>
<reference evidence="1" key="1">
    <citation type="submission" date="2018-11" db="EMBL/GenBank/DDBJ databases">
        <authorList>
            <person name="Alioto T."/>
            <person name="Alioto T."/>
        </authorList>
    </citation>
    <scope>NUCLEOTIDE SEQUENCE</scope>
</reference>
<dbReference type="EMBL" id="UYJE01003371">
    <property type="protein sequence ID" value="VDI18633.1"/>
    <property type="molecule type" value="Genomic_DNA"/>
</dbReference>
<sequence length="255" mass="29807">MARYTWDTNMGKIFVNEDRIMKTEKKIRFLIEETNEWVEFSVSRFLVSIVDKLSRHTDHDNWAIHSDIFDEINSLWGPYTIERFATHDNTQCKRFNSKIWYPGTEAVDAISQNWNTETNWSVPPPALISMVVRKVEDDKANSTVVIPEWKSAPFWPLLFAFQNLTKSIKGTKFLPKEHSIVKGSGKNGVFGERLRLEQKVQAAIDNSDISLDNKLRNLANKMSRFIVESKAENTSKKYFYGFKRWKTFINEHNMS</sequence>
<dbReference type="InterPro" id="IPR052055">
    <property type="entry name" value="Hepadnavirus_pol/RT"/>
</dbReference>
<organism evidence="1 2">
    <name type="scientific">Mytilus galloprovincialis</name>
    <name type="common">Mediterranean mussel</name>
    <dbReference type="NCBI Taxonomy" id="29158"/>
    <lineage>
        <taxon>Eukaryota</taxon>
        <taxon>Metazoa</taxon>
        <taxon>Spiralia</taxon>
        <taxon>Lophotrochozoa</taxon>
        <taxon>Mollusca</taxon>
        <taxon>Bivalvia</taxon>
        <taxon>Autobranchia</taxon>
        <taxon>Pteriomorphia</taxon>
        <taxon>Mytilida</taxon>
        <taxon>Mytiloidea</taxon>
        <taxon>Mytilidae</taxon>
        <taxon>Mytilinae</taxon>
        <taxon>Mytilus</taxon>
    </lineage>
</organism>
<dbReference type="AlphaFoldDB" id="A0A8B6DGJ1"/>
<evidence type="ECO:0000313" key="1">
    <source>
        <dbReference type="EMBL" id="VDI18633.1"/>
    </source>
</evidence>
<gene>
    <name evidence="1" type="ORF">MGAL_10B054342</name>
</gene>
<dbReference type="PANTHER" id="PTHR33050:SF7">
    <property type="entry name" value="RIBONUCLEASE H"/>
    <property type="match status" value="1"/>
</dbReference>
<keyword evidence="2" id="KW-1185">Reference proteome</keyword>
<accession>A0A8B6DGJ1</accession>
<name>A0A8B6DGJ1_MYTGA</name>
<comment type="caution">
    <text evidence="1">The sequence shown here is derived from an EMBL/GenBank/DDBJ whole genome shotgun (WGS) entry which is preliminary data.</text>
</comment>
<proteinExistence type="predicted"/>
<evidence type="ECO:0000313" key="2">
    <source>
        <dbReference type="Proteomes" id="UP000596742"/>
    </source>
</evidence>
<dbReference type="Proteomes" id="UP000596742">
    <property type="component" value="Unassembled WGS sequence"/>
</dbReference>
<protein>
    <submittedName>
        <fullName evidence="1">Uncharacterized protein</fullName>
    </submittedName>
</protein>